<dbReference type="SUPFAM" id="SSF55031">
    <property type="entry name" value="Bacterial exopeptidase dimerisation domain"/>
    <property type="match status" value="1"/>
</dbReference>
<proteinExistence type="inferred from homology"/>
<comment type="catalytic activity">
    <reaction evidence="3">
        <text>N(2)-acetyl-L-citrulline + H2O = L-citrulline + acetate</text>
        <dbReference type="Rhea" id="RHEA:61092"/>
        <dbReference type="ChEBI" id="CHEBI:15377"/>
        <dbReference type="ChEBI" id="CHEBI:30089"/>
        <dbReference type="ChEBI" id="CHEBI:57743"/>
        <dbReference type="ChEBI" id="CHEBI:58765"/>
    </reaction>
</comment>
<keyword evidence="3" id="KW-0170">Cobalt</keyword>
<feature type="active site" description="Proton donor/acceptor" evidence="3">
    <location>
        <position position="145"/>
    </location>
</feature>
<dbReference type="InterPro" id="IPR036264">
    <property type="entry name" value="Bact_exopeptidase_dim_dom"/>
</dbReference>
<comment type="similarity">
    <text evidence="3">Belongs to the peptidase M20A family. N-acetylcitrulline deacetylase subfamily.</text>
</comment>
<dbReference type="UniPathway" id="UPA00068"/>
<dbReference type="EC" id="3.5.1.-" evidence="3"/>
<dbReference type="OrthoDB" id="5486471at2"/>
<accession>A0A2Z4FQI8</accession>
<dbReference type="AlphaFoldDB" id="A0A2Z4FQI8"/>
<evidence type="ECO:0000256" key="2">
    <source>
        <dbReference type="ARBA" id="ARBA00022801"/>
    </source>
</evidence>
<reference evidence="4 5" key="1">
    <citation type="submission" date="2018-06" db="EMBL/GenBank/DDBJ databases">
        <title>Lujinxingia sediminis gen. nov. sp. nov., a new facultative anaerobic member of the class Deltaproteobacteria, and proposal of Lujinxingaceae fam. nov.</title>
        <authorList>
            <person name="Guo L.-Y."/>
            <person name="Li C.-M."/>
            <person name="Wang S."/>
            <person name="Du Z.-J."/>
        </authorList>
    </citation>
    <scope>NUCLEOTIDE SEQUENCE [LARGE SCALE GENOMIC DNA]</scope>
    <source>
        <strain evidence="4 5">FA350</strain>
    </source>
</reference>
<dbReference type="InterPro" id="IPR002933">
    <property type="entry name" value="Peptidase_M20"/>
</dbReference>
<dbReference type="InterPro" id="IPR043697">
    <property type="entry name" value="ACDase_ArgE'-like"/>
</dbReference>
<evidence type="ECO:0000256" key="3">
    <source>
        <dbReference type="HAMAP-Rule" id="MF_02236"/>
    </source>
</evidence>
<keyword evidence="5" id="KW-1185">Reference proteome</keyword>
<evidence type="ECO:0000313" key="5">
    <source>
        <dbReference type="Proteomes" id="UP000249799"/>
    </source>
</evidence>
<dbReference type="GO" id="GO:0050897">
    <property type="term" value="F:cobalt ion binding"/>
    <property type="evidence" value="ECO:0007669"/>
    <property type="project" value="UniProtKB-UniRule"/>
</dbReference>
<evidence type="ECO:0000313" key="4">
    <source>
        <dbReference type="EMBL" id="AWV90918.1"/>
    </source>
</evidence>
<keyword evidence="2 3" id="KW-0378">Hydrolase</keyword>
<dbReference type="Gene3D" id="3.40.630.10">
    <property type="entry name" value="Zn peptidases"/>
    <property type="match status" value="1"/>
</dbReference>
<comment type="function">
    <text evidence="3">Catalyzes the deacetylation of N-acetyl-L-citrulline to produce L-citrulline. This is a step in an alternative arginine biosynthesis pathway.</text>
</comment>
<dbReference type="EMBL" id="CP030032">
    <property type="protein sequence ID" value="AWV90918.1"/>
    <property type="molecule type" value="Genomic_DNA"/>
</dbReference>
<keyword evidence="1 3" id="KW-0479">Metal-binding</keyword>
<feature type="binding site" evidence="3">
    <location>
        <position position="118"/>
    </location>
    <ligand>
        <name>Co(2+)</name>
        <dbReference type="ChEBI" id="CHEBI:48828"/>
    </ligand>
</feature>
<feature type="binding site" evidence="3">
    <location>
        <position position="87"/>
    </location>
    <ligand>
        <name>Co(2+)</name>
        <dbReference type="ChEBI" id="CHEBI:48828"/>
    </ligand>
</feature>
<dbReference type="GO" id="GO:0006526">
    <property type="term" value="P:L-arginine biosynthetic process"/>
    <property type="evidence" value="ECO:0007669"/>
    <property type="project" value="UniProtKB-UniRule"/>
</dbReference>
<dbReference type="PANTHER" id="PTHR43808:SF31">
    <property type="entry name" value="N-ACETYL-L-CITRULLINE DEACETYLASE"/>
    <property type="match status" value="1"/>
</dbReference>
<dbReference type="PANTHER" id="PTHR43808">
    <property type="entry name" value="ACETYLORNITHINE DEACETYLASE"/>
    <property type="match status" value="1"/>
</dbReference>
<keyword evidence="3" id="KW-0055">Arginine biosynthesis</keyword>
<dbReference type="GO" id="GO:0008777">
    <property type="term" value="F:acetylornithine deacetylase activity"/>
    <property type="evidence" value="ECO:0007669"/>
    <property type="project" value="TreeGrafter"/>
</dbReference>
<comment type="cofactor">
    <cofactor evidence="3">
        <name>Co(2+)</name>
        <dbReference type="ChEBI" id="CHEBI:48828"/>
    </cofactor>
    <text evidence="3">Binds 1 Co(2+) ion per subunit.</text>
</comment>
<dbReference type="KEGG" id="bsed:DN745_16945"/>
<dbReference type="RefSeq" id="WP_111336694.1">
    <property type="nucleotide sequence ID" value="NZ_CP030032.1"/>
</dbReference>
<dbReference type="SUPFAM" id="SSF53187">
    <property type="entry name" value="Zn-dependent exopeptidases"/>
    <property type="match status" value="1"/>
</dbReference>
<protein>
    <recommendedName>
        <fullName evidence="3">N-acetyl-L-citrulline deacetylase</fullName>
        <shortName evidence="3">ACDase</shortName>
        <shortName evidence="3">Acetylcitrulline deacetylase</shortName>
        <ecNumber evidence="3">3.5.1.-</ecNumber>
    </recommendedName>
</protein>
<organism evidence="4 5">
    <name type="scientific">Bradymonas sediminis</name>
    <dbReference type="NCBI Taxonomy" id="1548548"/>
    <lineage>
        <taxon>Bacteria</taxon>
        <taxon>Deltaproteobacteria</taxon>
        <taxon>Bradymonadales</taxon>
        <taxon>Bradymonadaceae</taxon>
        <taxon>Bradymonas</taxon>
    </lineage>
</organism>
<dbReference type="Pfam" id="PF07687">
    <property type="entry name" value="M20_dimer"/>
    <property type="match status" value="1"/>
</dbReference>
<feature type="binding site" evidence="3">
    <location>
        <position position="176"/>
    </location>
    <ligand>
        <name>Co(2+)</name>
        <dbReference type="ChEBI" id="CHEBI:48828"/>
    </ligand>
</feature>
<dbReference type="NCBIfam" id="NF006439">
    <property type="entry name" value="PRK08737.1"/>
    <property type="match status" value="1"/>
</dbReference>
<name>A0A2Z4FQI8_9DELT</name>
<dbReference type="Proteomes" id="UP000249799">
    <property type="component" value="Chromosome"/>
</dbReference>
<dbReference type="Gene3D" id="3.30.70.360">
    <property type="match status" value="1"/>
</dbReference>
<gene>
    <name evidence="3" type="primary">argE'</name>
    <name evidence="4" type="ORF">DN745_16945</name>
</gene>
<evidence type="ECO:0000256" key="1">
    <source>
        <dbReference type="ARBA" id="ARBA00022723"/>
    </source>
</evidence>
<sequence length="383" mass="41204">MTKTEPTEASRADLLSATLNHLRQLVACDTQNPPREISASGVFDYLRAQLRQNEQFGEFRFEFEDHGEGCQSLLALRGEPRILFNFHVDTVPASKSWAGDPFALEVTNDRAIGLGACDIKGASACMLAALAQAPGDVALLFTSDEEAGSSRCVREFMKAYNSPENTRKFDAVIVAEPTQGVAVLEHRGISTASGVFKGVAGHASERRALADSAVHRAVRWADAAVKYAEAHEQTTYRSLSGIRFNIGAIEGGIKPNIIAPSASVRFGFRPLPDQDHDVLMAEVQALAVPQNADEPEVEWSAGFFGPTLPADGDVSKSRAFAEAIGLEVGEAVDFWTEASLFSQGGLPAVVYGPGDIAQAHTAGEWVELAQLEQVAQTYKRLLS</sequence>
<dbReference type="Pfam" id="PF01546">
    <property type="entry name" value="Peptidase_M20"/>
    <property type="match status" value="1"/>
</dbReference>
<keyword evidence="3" id="KW-0028">Amino-acid biosynthesis</keyword>
<dbReference type="InterPro" id="IPR050072">
    <property type="entry name" value="Peptidase_M20A"/>
</dbReference>
<dbReference type="InterPro" id="IPR011650">
    <property type="entry name" value="Peptidase_M20_dimer"/>
</dbReference>
<comment type="pathway">
    <text evidence="3">Amino-acid biosynthesis; L-arginine biosynthesis.</text>
</comment>
<dbReference type="HAMAP" id="MF_02236">
    <property type="entry name" value="ACDase"/>
    <property type="match status" value="1"/>
</dbReference>